<dbReference type="InterPro" id="IPR056657">
    <property type="entry name" value="DUF7755"/>
</dbReference>
<dbReference type="Pfam" id="PF24938">
    <property type="entry name" value="DUF7755"/>
    <property type="match status" value="1"/>
</dbReference>
<dbReference type="EMBL" id="HG739239">
    <property type="protein sequence ID" value="CDP17351.1"/>
    <property type="molecule type" value="Genomic_DNA"/>
</dbReference>
<evidence type="ECO:0000313" key="3">
    <source>
        <dbReference type="EMBL" id="CDP17351.1"/>
    </source>
</evidence>
<reference evidence="4" key="1">
    <citation type="journal article" date="2014" name="Science">
        <title>The coffee genome provides insight into the convergent evolution of caffeine biosynthesis.</title>
        <authorList>
            <person name="Denoeud F."/>
            <person name="Carretero-Paulet L."/>
            <person name="Dereeper A."/>
            <person name="Droc G."/>
            <person name="Guyot R."/>
            <person name="Pietrella M."/>
            <person name="Zheng C."/>
            <person name="Alberti A."/>
            <person name="Anthony F."/>
            <person name="Aprea G."/>
            <person name="Aury J.M."/>
            <person name="Bento P."/>
            <person name="Bernard M."/>
            <person name="Bocs S."/>
            <person name="Campa C."/>
            <person name="Cenci A."/>
            <person name="Combes M.C."/>
            <person name="Crouzillat D."/>
            <person name="Da Silva C."/>
            <person name="Daddiego L."/>
            <person name="De Bellis F."/>
            <person name="Dussert S."/>
            <person name="Garsmeur O."/>
            <person name="Gayraud T."/>
            <person name="Guignon V."/>
            <person name="Jahn K."/>
            <person name="Jamilloux V."/>
            <person name="Joet T."/>
            <person name="Labadie K."/>
            <person name="Lan T."/>
            <person name="Leclercq J."/>
            <person name="Lepelley M."/>
            <person name="Leroy T."/>
            <person name="Li L.T."/>
            <person name="Librado P."/>
            <person name="Lopez L."/>
            <person name="Munoz A."/>
            <person name="Noel B."/>
            <person name="Pallavicini A."/>
            <person name="Perrotta G."/>
            <person name="Poncet V."/>
            <person name="Pot D."/>
            <person name="Priyono X."/>
            <person name="Rigoreau M."/>
            <person name="Rouard M."/>
            <person name="Rozas J."/>
            <person name="Tranchant-Dubreuil C."/>
            <person name="VanBuren R."/>
            <person name="Zhang Q."/>
            <person name="Andrade A.C."/>
            <person name="Argout X."/>
            <person name="Bertrand B."/>
            <person name="de Kochko A."/>
            <person name="Graziosi G."/>
            <person name="Henry R.J."/>
            <person name="Jayarama X."/>
            <person name="Ming R."/>
            <person name="Nagai C."/>
            <person name="Rounsley S."/>
            <person name="Sankoff D."/>
            <person name="Giuliano G."/>
            <person name="Albert V.A."/>
            <person name="Wincker P."/>
            <person name="Lashermes P."/>
        </authorList>
    </citation>
    <scope>NUCLEOTIDE SEQUENCE [LARGE SCALE GENOMIC DNA]</scope>
    <source>
        <strain evidence="4">cv. DH200-94</strain>
    </source>
</reference>
<dbReference type="FunCoup" id="A0A068V9L7">
    <property type="interactions" value="350"/>
</dbReference>
<feature type="domain" description="DUF7755" evidence="2">
    <location>
        <begin position="88"/>
        <end position="238"/>
    </location>
</feature>
<protein>
    <recommendedName>
        <fullName evidence="2">DUF7755 domain-containing protein</fullName>
    </recommendedName>
</protein>
<accession>A0A068V9L7</accession>
<feature type="transmembrane region" description="Helical" evidence="1">
    <location>
        <begin position="279"/>
        <end position="296"/>
    </location>
</feature>
<dbReference type="Gramene" id="CDP17351">
    <property type="protein sequence ID" value="CDP17351"/>
    <property type="gene ID" value="GSCOC_T00009689001"/>
</dbReference>
<dbReference type="PhylomeDB" id="A0A068V9L7"/>
<evidence type="ECO:0000256" key="1">
    <source>
        <dbReference type="SAM" id="Phobius"/>
    </source>
</evidence>
<dbReference type="InParanoid" id="A0A068V9L7"/>
<feature type="transmembrane region" description="Helical" evidence="1">
    <location>
        <begin position="382"/>
        <end position="401"/>
    </location>
</feature>
<feature type="transmembrane region" description="Helical" evidence="1">
    <location>
        <begin position="302"/>
        <end position="320"/>
    </location>
</feature>
<organism evidence="3 4">
    <name type="scientific">Coffea canephora</name>
    <name type="common">Robusta coffee</name>
    <dbReference type="NCBI Taxonomy" id="49390"/>
    <lineage>
        <taxon>Eukaryota</taxon>
        <taxon>Viridiplantae</taxon>
        <taxon>Streptophyta</taxon>
        <taxon>Embryophyta</taxon>
        <taxon>Tracheophyta</taxon>
        <taxon>Spermatophyta</taxon>
        <taxon>Magnoliopsida</taxon>
        <taxon>eudicotyledons</taxon>
        <taxon>Gunneridae</taxon>
        <taxon>Pentapetalae</taxon>
        <taxon>asterids</taxon>
        <taxon>lamiids</taxon>
        <taxon>Gentianales</taxon>
        <taxon>Rubiaceae</taxon>
        <taxon>Ixoroideae</taxon>
        <taxon>Gardenieae complex</taxon>
        <taxon>Bertiereae - Coffeeae clade</taxon>
        <taxon>Coffeeae</taxon>
        <taxon>Coffea</taxon>
    </lineage>
</organism>
<name>A0A068V9L7_COFCA</name>
<keyword evidence="1" id="KW-0812">Transmembrane</keyword>
<evidence type="ECO:0000313" key="4">
    <source>
        <dbReference type="Proteomes" id="UP000295252"/>
    </source>
</evidence>
<dbReference type="STRING" id="49390.A0A068V9L7"/>
<keyword evidence="1" id="KW-1133">Transmembrane helix</keyword>
<dbReference type="OMA" id="FLTCKIA"/>
<sequence>MAVSLKHVISAAGTIFPARYSKNPIHIRRIGTRSRHFPLVLYSKKWDFQDFQGYAKPAQLLPASEVQIYEPSSLEQIFYSLKVQNCESLYKVKLQTSSMYGSSLTDSNAGVLLCFIADNSNSILQRIPASLAKDQSLQSGDNENSGVLHFRRGCIDEFIFWGPTLEKIAAIWVGLESGQWRLGQMSLTIICQHQSPSTETDKNPVQFRGFQYDFGLEDILLGEANDFSMAELRPCSVTELSGDVIASVNDKQLHPSLLGSQSLSSEESMKEYADLKFSLLLYDAMLILAGSSIASFSLGENAALAFLTGGIGGFLYLLLLQRSVDGLPAAEMVPTNSMENLGQILGKSRGSLTSLVLAFALAVIAAKYISGDAARVLTPNDLIFGMAGFLMCKISVVLAAFRPLPTGSRENK</sequence>
<dbReference type="PANTHER" id="PTHR36330">
    <property type="entry name" value="LIPASE/LIPOOXYGENASE, PLAT/LH2 FAMILY PROTEIN"/>
    <property type="match status" value="1"/>
</dbReference>
<keyword evidence="1" id="KW-0472">Membrane</keyword>
<dbReference type="PANTHER" id="PTHR36330:SF2">
    <property type="entry name" value="LIPASE_LIPOOXYGENASE, PLAT_LH2 FAMILY PROTEIN"/>
    <property type="match status" value="1"/>
</dbReference>
<dbReference type="OrthoDB" id="2018869at2759"/>
<dbReference type="AlphaFoldDB" id="A0A068V9L7"/>
<proteinExistence type="predicted"/>
<feature type="transmembrane region" description="Helical" evidence="1">
    <location>
        <begin position="352"/>
        <end position="370"/>
    </location>
</feature>
<keyword evidence="4" id="KW-1185">Reference proteome</keyword>
<evidence type="ECO:0000259" key="2">
    <source>
        <dbReference type="Pfam" id="PF24938"/>
    </source>
</evidence>
<dbReference type="Proteomes" id="UP000295252">
    <property type="component" value="Chromosome I"/>
</dbReference>
<gene>
    <name evidence="3" type="ORF">GSCOC_T00009689001</name>
</gene>